<feature type="region of interest" description="Disordered" evidence="1">
    <location>
        <begin position="1"/>
        <end position="36"/>
    </location>
</feature>
<feature type="compositionally biased region" description="Basic and acidic residues" evidence="1">
    <location>
        <begin position="24"/>
        <end position="33"/>
    </location>
</feature>
<proteinExistence type="predicted"/>
<name>A0ABN6QGF2_9BACT</name>
<evidence type="ECO:0000313" key="3">
    <source>
        <dbReference type="Proteomes" id="UP001062263"/>
    </source>
</evidence>
<dbReference type="EMBL" id="AP025943">
    <property type="protein sequence ID" value="BDL43615.1"/>
    <property type="molecule type" value="Genomic_DNA"/>
</dbReference>
<feature type="compositionally biased region" description="Acidic residues" evidence="1">
    <location>
        <begin position="1"/>
        <end position="11"/>
    </location>
</feature>
<protein>
    <submittedName>
        <fullName evidence="2">Uncharacterized protein</fullName>
    </submittedName>
</protein>
<organism evidence="2 3">
    <name type="scientific">Akkermansia biwaensis</name>
    <dbReference type="NCBI Taxonomy" id="2946555"/>
    <lineage>
        <taxon>Bacteria</taxon>
        <taxon>Pseudomonadati</taxon>
        <taxon>Verrucomicrobiota</taxon>
        <taxon>Verrucomicrobiia</taxon>
        <taxon>Verrucomicrobiales</taxon>
        <taxon>Akkermansiaceae</taxon>
        <taxon>Akkermansia</taxon>
    </lineage>
</organism>
<sequence length="75" mass="8609">MEIESEPDEFSADLCIAEAQGKPISDEEKERERKRPRFGAGELVKLRLSGKEALIEDPKKLVWRIEPRKETTGLK</sequence>
<dbReference type="Proteomes" id="UP001062263">
    <property type="component" value="Chromosome"/>
</dbReference>
<accession>A0ABN6QGF2</accession>
<keyword evidence="3" id="KW-1185">Reference proteome</keyword>
<gene>
    <name evidence="2" type="ORF">Abiwalacus_11890</name>
</gene>
<evidence type="ECO:0000256" key="1">
    <source>
        <dbReference type="SAM" id="MobiDB-lite"/>
    </source>
</evidence>
<reference evidence="2" key="1">
    <citation type="submission" date="2022-06" db="EMBL/GenBank/DDBJ databases">
        <title>Akkermansia biwalacus sp. nov., an anaerobic mucin-degrading bacterium isolated from human intestine.</title>
        <authorList>
            <person name="Kobayashi Y."/>
            <person name="Inoue S."/>
            <person name="Kawahara T."/>
            <person name="Kohda N."/>
        </authorList>
    </citation>
    <scope>NUCLEOTIDE SEQUENCE</scope>
    <source>
        <strain evidence="2">WON2089</strain>
    </source>
</reference>
<evidence type="ECO:0000313" key="2">
    <source>
        <dbReference type="EMBL" id="BDL43615.1"/>
    </source>
</evidence>